<dbReference type="Proteomes" id="UP000559653">
    <property type="component" value="Unassembled WGS sequence"/>
</dbReference>
<reference evidence="1 2" key="1">
    <citation type="journal article" date="2020" name="Appl. Environ. Microbiol.">
        <title>Genomic Characteristics of a Novel Species of Ammonia-Oxidizing Archaea from the Jiulong River Estuary.</title>
        <authorList>
            <person name="Zou D."/>
            <person name="Wan R."/>
            <person name="Han L."/>
            <person name="Xu M.N."/>
            <person name="Liu Y."/>
            <person name="Liu H."/>
            <person name="Kao S.J."/>
            <person name="Li M."/>
        </authorList>
    </citation>
    <scope>NUCLEOTIDE SEQUENCE [LARGE SCALE GENOMIC DNA]</scope>
    <source>
        <strain evidence="1">W1bin1</strain>
    </source>
</reference>
<evidence type="ECO:0000313" key="2">
    <source>
        <dbReference type="Proteomes" id="UP000559653"/>
    </source>
</evidence>
<gene>
    <name evidence="1" type="ORF">H2B03_07955</name>
</gene>
<organism evidence="1 2">
    <name type="scientific">Candidatus Nitrosomaritimum aestuariumsis</name>
    <dbReference type="NCBI Taxonomy" id="3342354"/>
    <lineage>
        <taxon>Archaea</taxon>
        <taxon>Nitrososphaerota</taxon>
        <taxon>Nitrososphaeria</taxon>
        <taxon>Nitrosopumilales</taxon>
        <taxon>Nitrosopumilaceae</taxon>
        <taxon>Candidatus Nitrosomaritimum</taxon>
    </lineage>
</organism>
<sequence length="47" mass="5244">MDKKNPQAVTISCCELPNMWPEYVIPYDVFLGIGIFTSIFGSNSMEG</sequence>
<comment type="caution">
    <text evidence="1">The sequence shown here is derived from an EMBL/GenBank/DDBJ whole genome shotgun (WGS) entry which is preliminary data.</text>
</comment>
<proteinExistence type="predicted"/>
<name>A0AC60W018_9ARCH</name>
<protein>
    <submittedName>
        <fullName evidence="1">Uncharacterized protein</fullName>
    </submittedName>
</protein>
<accession>A0AC60W018</accession>
<evidence type="ECO:0000313" key="1">
    <source>
        <dbReference type="EMBL" id="MBA4453078.1"/>
    </source>
</evidence>
<dbReference type="EMBL" id="JACEMZ010000070">
    <property type="protein sequence ID" value="MBA4453078.1"/>
    <property type="molecule type" value="Genomic_DNA"/>
</dbReference>